<sequence length="139" mass="14938">MLVPRRVLWAALLVWCGVLALALLAPSSAEQSALVEHVRDVGLRLGFSPETATPVRAEFLANAAILAPVSALGSLLWARTRWQDWTAIAFVLSTGVELFQGLFLSHRTPSTVDVVANTLGGLAGALVVEVVRRVRRRSA</sequence>
<dbReference type="EMBL" id="CP049257">
    <property type="protein sequence ID" value="QIG44679.1"/>
    <property type="molecule type" value="Genomic_DNA"/>
</dbReference>
<accession>A0A6G6WHI9</accession>
<dbReference type="AlphaFoldDB" id="A0A6G6WHI9"/>
<dbReference type="RefSeq" id="WP_165236465.1">
    <property type="nucleotide sequence ID" value="NZ_CP049257.1"/>
</dbReference>
<organism evidence="3 4">
    <name type="scientific">Nocardioides anomalus</name>
    <dbReference type="NCBI Taxonomy" id="2712223"/>
    <lineage>
        <taxon>Bacteria</taxon>
        <taxon>Bacillati</taxon>
        <taxon>Actinomycetota</taxon>
        <taxon>Actinomycetes</taxon>
        <taxon>Propionibacteriales</taxon>
        <taxon>Nocardioidaceae</taxon>
        <taxon>Nocardioides</taxon>
    </lineage>
</organism>
<dbReference type="Proteomes" id="UP000502996">
    <property type="component" value="Chromosome"/>
</dbReference>
<dbReference type="KEGG" id="nano:G5V58_19540"/>
<evidence type="ECO:0000313" key="4">
    <source>
        <dbReference type="Proteomes" id="UP000502996"/>
    </source>
</evidence>
<dbReference type="Pfam" id="PF04892">
    <property type="entry name" value="VanZ"/>
    <property type="match status" value="1"/>
</dbReference>
<evidence type="ECO:0000256" key="1">
    <source>
        <dbReference type="SAM" id="Phobius"/>
    </source>
</evidence>
<keyword evidence="1" id="KW-0472">Membrane</keyword>
<proteinExistence type="predicted"/>
<evidence type="ECO:0000313" key="3">
    <source>
        <dbReference type="EMBL" id="QIG44679.1"/>
    </source>
</evidence>
<evidence type="ECO:0000259" key="2">
    <source>
        <dbReference type="Pfam" id="PF04892"/>
    </source>
</evidence>
<feature type="transmembrane region" description="Helical" evidence="1">
    <location>
        <begin position="114"/>
        <end position="131"/>
    </location>
</feature>
<protein>
    <submittedName>
        <fullName evidence="3">VanZ family protein</fullName>
    </submittedName>
</protein>
<feature type="transmembrane region" description="Helical" evidence="1">
    <location>
        <begin position="85"/>
        <end position="102"/>
    </location>
</feature>
<name>A0A6G6WHI9_9ACTN</name>
<feature type="domain" description="VanZ-like" evidence="2">
    <location>
        <begin position="12"/>
        <end position="130"/>
    </location>
</feature>
<keyword evidence="1" id="KW-1133">Transmembrane helix</keyword>
<gene>
    <name evidence="3" type="ORF">G5V58_19540</name>
</gene>
<reference evidence="3 4" key="1">
    <citation type="submission" date="2020-02" db="EMBL/GenBank/DDBJ databases">
        <title>Full genome sequence of Nocardioides sp. R-3366.</title>
        <authorList>
            <person name="Im W.-T."/>
        </authorList>
    </citation>
    <scope>NUCLEOTIDE SEQUENCE [LARGE SCALE GENOMIC DNA]</scope>
    <source>
        <strain evidence="3 4">R-3366</strain>
    </source>
</reference>
<keyword evidence="1" id="KW-0812">Transmembrane</keyword>
<feature type="transmembrane region" description="Helical" evidence="1">
    <location>
        <begin position="59"/>
        <end position="78"/>
    </location>
</feature>
<dbReference type="InterPro" id="IPR006976">
    <property type="entry name" value="VanZ-like"/>
</dbReference>
<keyword evidence="4" id="KW-1185">Reference proteome</keyword>